<feature type="transmembrane region" description="Helical" evidence="2">
    <location>
        <begin position="64"/>
        <end position="89"/>
    </location>
</feature>
<keyword evidence="2" id="KW-0472">Membrane</keyword>
<reference evidence="4" key="1">
    <citation type="submission" date="2017-11" db="EMBL/GenBank/DDBJ databases">
        <authorList>
            <person name="Kuznetsova I."/>
            <person name="Sazanova A."/>
            <person name="Chirak E."/>
            <person name="Safronova V."/>
            <person name="Willems A."/>
        </authorList>
    </citation>
    <scope>NUCLEOTIDE SEQUENCE [LARGE SCALE GENOMIC DNA]</scope>
    <source>
        <strain evidence="4">PEPV15</strain>
    </source>
</reference>
<dbReference type="RefSeq" id="WP_106718382.1">
    <property type="nucleotide sequence ID" value="NZ_JACHXT010000001.1"/>
</dbReference>
<keyword evidence="2" id="KW-1133">Transmembrane helix</keyword>
<evidence type="ECO:0008006" key="5">
    <source>
        <dbReference type="Google" id="ProtNLM"/>
    </source>
</evidence>
<keyword evidence="2" id="KW-0812">Transmembrane</keyword>
<evidence type="ECO:0000256" key="2">
    <source>
        <dbReference type="SAM" id="Phobius"/>
    </source>
</evidence>
<evidence type="ECO:0000313" key="4">
    <source>
        <dbReference type="Proteomes" id="UP000241158"/>
    </source>
</evidence>
<feature type="transmembrane region" description="Helical" evidence="2">
    <location>
        <begin position="26"/>
        <end position="52"/>
    </location>
</feature>
<dbReference type="EMBL" id="PGGN01000004">
    <property type="protein sequence ID" value="PSH55966.1"/>
    <property type="molecule type" value="Genomic_DNA"/>
</dbReference>
<protein>
    <recommendedName>
        <fullName evidence="5">PhnA-like protein</fullName>
    </recommendedName>
</protein>
<feature type="transmembrane region" description="Helical" evidence="2">
    <location>
        <begin position="261"/>
        <end position="282"/>
    </location>
</feature>
<dbReference type="Proteomes" id="UP000241158">
    <property type="component" value="Unassembled WGS sequence"/>
</dbReference>
<organism evidence="3 4">
    <name type="scientific">Phyllobacterium endophyticum</name>
    <dbReference type="NCBI Taxonomy" id="1149773"/>
    <lineage>
        <taxon>Bacteria</taxon>
        <taxon>Pseudomonadati</taxon>
        <taxon>Pseudomonadota</taxon>
        <taxon>Alphaproteobacteria</taxon>
        <taxon>Hyphomicrobiales</taxon>
        <taxon>Phyllobacteriaceae</taxon>
        <taxon>Phyllobacterium</taxon>
    </lineage>
</organism>
<dbReference type="OrthoDB" id="7032238at2"/>
<sequence length="303" mass="30454">MSLTDLNAGVDATNESSSSALSWGPILAGSVAAAAITLLLTLLGSGFGLTMVSPWAPENSSATTFAVSAAIWLVLVQWISAGVGGYLTGRLRTKWTGAHTNEVYFRDTAHGFVTWAVSTLFVAAMLGSAVTSTVGAGVQAASNVASGAAGAATEAAGATANNASVAYYVDSLLRPGTPGSPPQDAAGDASAEVSRILINAATTGSLPAEDRAYLEQVVAARSGLSAPDAKARVDAVLARADEAKKAALETADTARKATATAAFMAAFSLLIGAFIASVAAALGGRQRDEDEEAYLSSSTGAYR</sequence>
<name>A0A2P7AP28_9HYPH</name>
<accession>A0A2P7AP28</accession>
<proteinExistence type="predicted"/>
<evidence type="ECO:0000256" key="1">
    <source>
        <dbReference type="SAM" id="MobiDB-lite"/>
    </source>
</evidence>
<gene>
    <name evidence="3" type="ORF">CU100_20220</name>
</gene>
<evidence type="ECO:0000313" key="3">
    <source>
        <dbReference type="EMBL" id="PSH55966.1"/>
    </source>
</evidence>
<comment type="caution">
    <text evidence="3">The sequence shown here is derived from an EMBL/GenBank/DDBJ whole genome shotgun (WGS) entry which is preliminary data.</text>
</comment>
<feature type="transmembrane region" description="Helical" evidence="2">
    <location>
        <begin position="109"/>
        <end position="130"/>
    </location>
</feature>
<dbReference type="AlphaFoldDB" id="A0A2P7AP28"/>
<keyword evidence="4" id="KW-1185">Reference proteome</keyword>
<feature type="region of interest" description="Disordered" evidence="1">
    <location>
        <begin position="1"/>
        <end position="20"/>
    </location>
</feature>